<dbReference type="EMBL" id="CP041165">
    <property type="protein sequence ID" value="QOP40659.1"/>
    <property type="molecule type" value="Genomic_DNA"/>
</dbReference>
<feature type="transmembrane region" description="Helical" evidence="6">
    <location>
        <begin position="271"/>
        <end position="293"/>
    </location>
</feature>
<feature type="transmembrane region" description="Helical" evidence="6">
    <location>
        <begin position="299"/>
        <end position="320"/>
    </location>
</feature>
<keyword evidence="3 6" id="KW-0812">Transmembrane</keyword>
<evidence type="ECO:0000256" key="5">
    <source>
        <dbReference type="ARBA" id="ARBA00023136"/>
    </source>
</evidence>
<feature type="transmembrane region" description="Helical" evidence="6">
    <location>
        <begin position="332"/>
        <end position="349"/>
    </location>
</feature>
<dbReference type="KEGG" id="smax:FJR03_02430"/>
<proteinExistence type="predicted"/>
<dbReference type="RefSeq" id="WP_193114081.1">
    <property type="nucleotide sequence ID" value="NZ_CP041165.1"/>
</dbReference>
<evidence type="ECO:0000313" key="7">
    <source>
        <dbReference type="EMBL" id="QOP40659.1"/>
    </source>
</evidence>
<keyword evidence="2" id="KW-1003">Cell membrane</keyword>
<dbReference type="PANTHER" id="PTHR33529">
    <property type="entry name" value="SLR0882 PROTEIN-RELATED"/>
    <property type="match status" value="1"/>
</dbReference>
<keyword evidence="5 6" id="KW-0472">Membrane</keyword>
<name>A0A7M1ATB6_9BACT</name>
<accession>A0A7M1ATB6</accession>
<evidence type="ECO:0000256" key="3">
    <source>
        <dbReference type="ARBA" id="ARBA00022692"/>
    </source>
</evidence>
<dbReference type="PANTHER" id="PTHR33529:SF6">
    <property type="entry name" value="YJGP_YJGQ FAMILY PERMEASE"/>
    <property type="match status" value="1"/>
</dbReference>
<gene>
    <name evidence="7" type="ORF">FJR03_02430</name>
</gene>
<feature type="transmembrane region" description="Helical" evidence="6">
    <location>
        <begin position="45"/>
        <end position="76"/>
    </location>
</feature>
<dbReference type="InterPro" id="IPR005495">
    <property type="entry name" value="LptG/LptF_permease"/>
</dbReference>
<feature type="transmembrane region" description="Helical" evidence="6">
    <location>
        <begin position="12"/>
        <end position="33"/>
    </location>
</feature>
<sequence length="356" mass="40753">MLAYKYIALHYLKYFSVILLALVLFMVGFDYMGNADALSKSANLVLIYLVYKTFFAIDMLLPISLVFGMIATKIYLIRSNALVSFYSLGYSRVDALKPFVVVASLIIFLFISLHAFTKFSRAQEYAYNIRVHGKYLNPSRDLFFIHKGQYIYFSKLLPIQEKALGIRVFEVNNGSLKSILTAKEAHYEDNFWRIKSADVITKPDDLSFGSSGISVTEEKELKILEDFRPKMLDQVYLGQVDFTISDAYEAYKLLSSQGVETSNIRGALYRIFIYPFFAPILIVIIFFLVPISVRFLNVSFFSFGAILSTLLVWGMLYMLIELSNHKTISSELGLIGPIFILLSIALWLWKKHRLST</sequence>
<dbReference type="Pfam" id="PF03739">
    <property type="entry name" value="LptF_LptG"/>
    <property type="match status" value="1"/>
</dbReference>
<evidence type="ECO:0000256" key="6">
    <source>
        <dbReference type="SAM" id="Phobius"/>
    </source>
</evidence>
<feature type="transmembrane region" description="Helical" evidence="6">
    <location>
        <begin position="96"/>
        <end position="116"/>
    </location>
</feature>
<evidence type="ECO:0000256" key="1">
    <source>
        <dbReference type="ARBA" id="ARBA00004651"/>
    </source>
</evidence>
<dbReference type="Proteomes" id="UP000593910">
    <property type="component" value="Chromosome"/>
</dbReference>
<organism evidence="7 8">
    <name type="scientific">Sulfurimonas marina</name>
    <dbReference type="NCBI Taxonomy" id="2590551"/>
    <lineage>
        <taxon>Bacteria</taxon>
        <taxon>Pseudomonadati</taxon>
        <taxon>Campylobacterota</taxon>
        <taxon>Epsilonproteobacteria</taxon>
        <taxon>Campylobacterales</taxon>
        <taxon>Sulfurimonadaceae</taxon>
        <taxon>Sulfurimonas</taxon>
    </lineage>
</organism>
<comment type="subcellular location">
    <subcellularLocation>
        <location evidence="1">Cell membrane</location>
        <topology evidence="1">Multi-pass membrane protein</topology>
    </subcellularLocation>
</comment>
<dbReference type="AlphaFoldDB" id="A0A7M1ATB6"/>
<evidence type="ECO:0000256" key="2">
    <source>
        <dbReference type="ARBA" id="ARBA00022475"/>
    </source>
</evidence>
<keyword evidence="8" id="KW-1185">Reference proteome</keyword>
<dbReference type="GO" id="GO:0043190">
    <property type="term" value="C:ATP-binding cassette (ABC) transporter complex"/>
    <property type="evidence" value="ECO:0007669"/>
    <property type="project" value="TreeGrafter"/>
</dbReference>
<evidence type="ECO:0000313" key="8">
    <source>
        <dbReference type="Proteomes" id="UP000593910"/>
    </source>
</evidence>
<reference evidence="7 8" key="1">
    <citation type="submission" date="2019-06" db="EMBL/GenBank/DDBJ databases">
        <title>Sulfurimonas gotlandica sp. nov., a chemoautotrophic and psychrotolerant epsilonproteobacterium isolated from a pelagic redoxcline, and an emended description of the genus Sulfurimonas.</title>
        <authorList>
            <person name="Wang S."/>
            <person name="Jiang L."/>
            <person name="Shao Z."/>
        </authorList>
    </citation>
    <scope>NUCLEOTIDE SEQUENCE [LARGE SCALE GENOMIC DNA]</scope>
    <source>
        <strain evidence="7 8">B2</strain>
    </source>
</reference>
<protein>
    <submittedName>
        <fullName evidence="7">LptF/LptG family permease</fullName>
    </submittedName>
</protein>
<dbReference type="GO" id="GO:0015920">
    <property type="term" value="P:lipopolysaccharide transport"/>
    <property type="evidence" value="ECO:0007669"/>
    <property type="project" value="TreeGrafter"/>
</dbReference>
<evidence type="ECO:0000256" key="4">
    <source>
        <dbReference type="ARBA" id="ARBA00022989"/>
    </source>
</evidence>
<keyword evidence="4 6" id="KW-1133">Transmembrane helix</keyword>